<evidence type="ECO:0000256" key="5">
    <source>
        <dbReference type="ARBA" id="ARBA00022723"/>
    </source>
</evidence>
<dbReference type="GO" id="GO:0016567">
    <property type="term" value="P:protein ubiquitination"/>
    <property type="evidence" value="ECO:0007669"/>
    <property type="project" value="InterPro"/>
</dbReference>
<dbReference type="SMART" id="SM00591">
    <property type="entry name" value="RWD"/>
    <property type="match status" value="1"/>
</dbReference>
<dbReference type="CDD" id="cd20354">
    <property type="entry name" value="Rcat_RBR_RNF14"/>
    <property type="match status" value="1"/>
</dbReference>
<comment type="pathway">
    <text evidence="2">Protein modification; protein ubiquitination.</text>
</comment>
<evidence type="ECO:0000256" key="12">
    <source>
        <dbReference type="SAM" id="MobiDB-lite"/>
    </source>
</evidence>
<dbReference type="Gene3D" id="3.10.110.10">
    <property type="entry name" value="Ubiquitin Conjugating Enzyme"/>
    <property type="match status" value="1"/>
</dbReference>
<gene>
    <name evidence="16" type="ORF">Micbo1qcDRAFT_160565</name>
</gene>
<dbReference type="InterPro" id="IPR013083">
    <property type="entry name" value="Znf_RING/FYVE/PHD"/>
</dbReference>
<dbReference type="Pfam" id="PF22191">
    <property type="entry name" value="IBR_1"/>
    <property type="match status" value="1"/>
</dbReference>
<dbReference type="InParanoid" id="A0A136J6L2"/>
<proteinExistence type="inferred from homology"/>
<dbReference type="InterPro" id="IPR006575">
    <property type="entry name" value="RWD_dom"/>
</dbReference>
<dbReference type="Pfam" id="PF05773">
    <property type="entry name" value="RWD"/>
    <property type="match status" value="1"/>
</dbReference>
<evidence type="ECO:0000256" key="2">
    <source>
        <dbReference type="ARBA" id="ARBA00004906"/>
    </source>
</evidence>
<dbReference type="InterPro" id="IPR044066">
    <property type="entry name" value="TRIAD_supradom"/>
</dbReference>
<dbReference type="Gene3D" id="3.30.40.10">
    <property type="entry name" value="Zinc/RING finger domain, C3HC4 (zinc finger)"/>
    <property type="match status" value="1"/>
</dbReference>
<feature type="compositionally biased region" description="Low complexity" evidence="12">
    <location>
        <begin position="540"/>
        <end position="556"/>
    </location>
</feature>
<feature type="region of interest" description="Disordered" evidence="12">
    <location>
        <begin position="309"/>
        <end position="338"/>
    </location>
</feature>
<keyword evidence="8" id="KW-0833">Ubl conjugation pathway</keyword>
<keyword evidence="4" id="KW-0808">Transferase</keyword>
<reference evidence="17" key="1">
    <citation type="submission" date="2016-02" db="EMBL/GenBank/DDBJ databases">
        <title>Draft genome sequence of Microdochium bolleyi, a fungal endophyte of beachgrass.</title>
        <authorList>
            <consortium name="DOE Joint Genome Institute"/>
            <person name="David A.S."/>
            <person name="May G."/>
            <person name="Haridas S."/>
            <person name="Lim J."/>
            <person name="Wang M."/>
            <person name="Labutti K."/>
            <person name="Lipzen A."/>
            <person name="Barry K."/>
            <person name="Grigoriev I.V."/>
        </authorList>
    </citation>
    <scope>NUCLEOTIDE SEQUENCE [LARGE SCALE GENOMIC DNA]</scope>
    <source>
        <strain evidence="17">J235TASD1</strain>
    </source>
</reference>
<evidence type="ECO:0000256" key="11">
    <source>
        <dbReference type="PROSITE-ProRule" id="PRU00175"/>
    </source>
</evidence>
<dbReference type="SUPFAM" id="SSF54495">
    <property type="entry name" value="UBC-like"/>
    <property type="match status" value="1"/>
</dbReference>
<dbReference type="PROSITE" id="PS50089">
    <property type="entry name" value="ZF_RING_2"/>
    <property type="match status" value="1"/>
</dbReference>
<dbReference type="PANTHER" id="PTHR11685">
    <property type="entry name" value="RBR FAMILY RING FINGER AND IBR DOMAIN-CONTAINING"/>
    <property type="match status" value="1"/>
</dbReference>
<feature type="region of interest" description="Disordered" evidence="12">
    <location>
        <begin position="502"/>
        <end position="523"/>
    </location>
</feature>
<feature type="compositionally biased region" description="Low complexity" evidence="12">
    <location>
        <begin position="620"/>
        <end position="638"/>
    </location>
</feature>
<feature type="region of interest" description="Disordered" evidence="12">
    <location>
        <begin position="539"/>
        <end position="639"/>
    </location>
</feature>
<sequence>MDEDDPRALELETITAIYPELQVDEEDPFTVSIDIPVSLERPVTVLFPASGLASSVAAPPHASDPALALVDSQNLSNLPPLQVRITLPTGYPEDKPPSAHVSTMPAWLGADILRKLEHDAARLWEEIGRDQVIFTYIDDLQQSTANIFGLVDEKGTLEVSPEHKIAILDYDNAAKRSAFERETFDCGICLEPKRGFVCHRMIDCGHVFCVQCLQDFYNNAIAEGDISAVQCLEPSCAKQRGTAMAQQGGSTKKRKPKTFVSPSELLQIPIETDMVKRYVMLKHKTELESDKNTVYCPRSWCQGAARSKKHRKPDGLDFADQSDDDSETEEAGADPNTKTAADYMNELLAICEDCGFAFCSRCGQSWHGEFKYCIPKERKEAITEEEKASLDYVKMHTTPCPTCAAPCQKTQGCNHMQCFRCRTHFCYLCSSWLDPSNPYGHFNAQPDGKVNSCFMRLWELEGGDGQDVGIGYGGGDALDIPEEVVDVEAIVEAERNIVGDRPAANNDAAINGGRGEGPQQHRALERAEVAREGPLVLRIGGDAPAARGPADGEPAAAVPPPGQGRRQQGGRGGAVAVRGGNAGRGRAADRGHRGNRGGGGGPANRQQPGGNGGGRGGRGVRQARNQQQAAAEQPAAARHAPHMEIGNILRQEGELDENQQAWIRQFVQLALNDQEDLVEWDSGDEF</sequence>
<feature type="compositionally biased region" description="Gly residues" evidence="12">
    <location>
        <begin position="609"/>
        <end position="619"/>
    </location>
</feature>
<keyword evidence="7 11" id="KW-0863">Zinc-finger</keyword>
<evidence type="ECO:0000256" key="7">
    <source>
        <dbReference type="ARBA" id="ARBA00022771"/>
    </source>
</evidence>
<dbReference type="GO" id="GO:0061630">
    <property type="term" value="F:ubiquitin protein ligase activity"/>
    <property type="evidence" value="ECO:0007669"/>
    <property type="project" value="UniProtKB-EC"/>
</dbReference>
<keyword evidence="9" id="KW-0862">Zinc</keyword>
<dbReference type="STRING" id="196109.A0A136J6L2"/>
<dbReference type="OrthoDB" id="1431934at2759"/>
<dbReference type="EC" id="2.3.2.31" evidence="3"/>
<dbReference type="GO" id="GO:0008270">
    <property type="term" value="F:zinc ion binding"/>
    <property type="evidence" value="ECO:0007669"/>
    <property type="project" value="UniProtKB-KW"/>
</dbReference>
<feature type="domain" description="RING-type" evidence="15">
    <location>
        <begin position="182"/>
        <end position="457"/>
    </location>
</feature>
<feature type="domain" description="RWD" evidence="14">
    <location>
        <begin position="9"/>
        <end position="147"/>
    </location>
</feature>
<feature type="compositionally biased region" description="Acidic residues" evidence="12">
    <location>
        <begin position="320"/>
        <end position="332"/>
    </location>
</feature>
<dbReference type="InterPro" id="IPR031127">
    <property type="entry name" value="E3_UB_ligase_RBR"/>
</dbReference>
<keyword evidence="5" id="KW-0479">Metal-binding</keyword>
<accession>A0A136J6L2</accession>
<dbReference type="InterPro" id="IPR016135">
    <property type="entry name" value="UBQ-conjugating_enzyme/RWD"/>
</dbReference>
<evidence type="ECO:0000256" key="10">
    <source>
        <dbReference type="ARBA" id="ARBA00044508"/>
    </source>
</evidence>
<keyword evidence="17" id="KW-1185">Reference proteome</keyword>
<feature type="domain" description="RING-type" evidence="13">
    <location>
        <begin position="186"/>
        <end position="231"/>
    </location>
</feature>
<dbReference type="SMART" id="SM00647">
    <property type="entry name" value="IBR"/>
    <property type="match status" value="2"/>
</dbReference>
<dbReference type="FunCoup" id="A0A136J6L2">
    <property type="interactions" value="170"/>
</dbReference>
<dbReference type="AlphaFoldDB" id="A0A136J6L2"/>
<dbReference type="PROSITE" id="PS51873">
    <property type="entry name" value="TRIAD"/>
    <property type="match status" value="1"/>
</dbReference>
<dbReference type="CDD" id="cd23134">
    <property type="entry name" value="RING-HC_ITT1-like"/>
    <property type="match status" value="1"/>
</dbReference>
<evidence type="ECO:0000259" key="14">
    <source>
        <dbReference type="PROSITE" id="PS50908"/>
    </source>
</evidence>
<dbReference type="EMBL" id="KQ964248">
    <property type="protein sequence ID" value="KXJ92757.1"/>
    <property type="molecule type" value="Genomic_DNA"/>
</dbReference>
<dbReference type="Gene3D" id="1.20.120.1750">
    <property type="match status" value="1"/>
</dbReference>
<comment type="catalytic activity">
    <reaction evidence="1">
        <text>[E2 ubiquitin-conjugating enzyme]-S-ubiquitinyl-L-cysteine + [acceptor protein]-L-lysine = [E2 ubiquitin-conjugating enzyme]-L-cysteine + [acceptor protein]-N(6)-ubiquitinyl-L-lysine.</text>
        <dbReference type="EC" id="2.3.2.31"/>
    </reaction>
</comment>
<dbReference type="InterPro" id="IPR002867">
    <property type="entry name" value="IBR_dom"/>
</dbReference>
<evidence type="ECO:0000259" key="13">
    <source>
        <dbReference type="PROSITE" id="PS50089"/>
    </source>
</evidence>
<name>A0A136J6L2_9PEZI</name>
<evidence type="ECO:0000256" key="8">
    <source>
        <dbReference type="ARBA" id="ARBA00022786"/>
    </source>
</evidence>
<dbReference type="PROSITE" id="PS50908">
    <property type="entry name" value="RWD"/>
    <property type="match status" value="1"/>
</dbReference>
<organism evidence="16 17">
    <name type="scientific">Microdochium bolleyi</name>
    <dbReference type="NCBI Taxonomy" id="196109"/>
    <lineage>
        <taxon>Eukaryota</taxon>
        <taxon>Fungi</taxon>
        <taxon>Dikarya</taxon>
        <taxon>Ascomycota</taxon>
        <taxon>Pezizomycotina</taxon>
        <taxon>Sordariomycetes</taxon>
        <taxon>Xylariomycetidae</taxon>
        <taxon>Xylariales</taxon>
        <taxon>Microdochiaceae</taxon>
        <taxon>Microdochium</taxon>
    </lineage>
</organism>
<dbReference type="FunFam" id="3.30.40.10:FF:000416">
    <property type="entry name" value="RBR-type E3 ubiquitin transferase"/>
    <property type="match status" value="1"/>
</dbReference>
<dbReference type="Proteomes" id="UP000070501">
    <property type="component" value="Unassembled WGS sequence"/>
</dbReference>
<dbReference type="InterPro" id="IPR017907">
    <property type="entry name" value="Znf_RING_CS"/>
</dbReference>
<evidence type="ECO:0000256" key="9">
    <source>
        <dbReference type="ARBA" id="ARBA00022833"/>
    </source>
</evidence>
<evidence type="ECO:0000256" key="3">
    <source>
        <dbReference type="ARBA" id="ARBA00012251"/>
    </source>
</evidence>
<dbReference type="PROSITE" id="PS00518">
    <property type="entry name" value="ZF_RING_1"/>
    <property type="match status" value="1"/>
</dbReference>
<dbReference type="Pfam" id="PF01485">
    <property type="entry name" value="IBR"/>
    <property type="match status" value="1"/>
</dbReference>
<evidence type="ECO:0000256" key="1">
    <source>
        <dbReference type="ARBA" id="ARBA00001798"/>
    </source>
</evidence>
<keyword evidence="6" id="KW-0677">Repeat</keyword>
<evidence type="ECO:0000313" key="16">
    <source>
        <dbReference type="EMBL" id="KXJ92757.1"/>
    </source>
</evidence>
<evidence type="ECO:0000256" key="6">
    <source>
        <dbReference type="ARBA" id="ARBA00022737"/>
    </source>
</evidence>
<comment type="similarity">
    <text evidence="10">Belongs to the RBR family. RNF14 subfamily.</text>
</comment>
<dbReference type="CDD" id="cd23820">
    <property type="entry name" value="RWD_RNF14"/>
    <property type="match status" value="1"/>
</dbReference>
<evidence type="ECO:0000259" key="15">
    <source>
        <dbReference type="PROSITE" id="PS51873"/>
    </source>
</evidence>
<dbReference type="InterPro" id="IPR047548">
    <property type="entry name" value="Rcat_RBR_RNF14"/>
</dbReference>
<dbReference type="InterPro" id="IPR001841">
    <property type="entry name" value="Znf_RING"/>
</dbReference>
<evidence type="ECO:0000256" key="4">
    <source>
        <dbReference type="ARBA" id="ARBA00022679"/>
    </source>
</evidence>
<dbReference type="SUPFAM" id="SSF57850">
    <property type="entry name" value="RING/U-box"/>
    <property type="match status" value="2"/>
</dbReference>
<evidence type="ECO:0000313" key="17">
    <source>
        <dbReference type="Proteomes" id="UP000070501"/>
    </source>
</evidence>
<protein>
    <recommendedName>
        <fullName evidence="3">RBR-type E3 ubiquitin transferase</fullName>
        <ecNumber evidence="3">2.3.2.31</ecNumber>
    </recommendedName>
</protein>